<dbReference type="PANTHER" id="PTHR11783">
    <property type="entry name" value="SULFOTRANSFERASE SULT"/>
    <property type="match status" value="1"/>
</dbReference>
<dbReference type="Gene3D" id="3.40.50.300">
    <property type="entry name" value="P-loop containing nucleotide triphosphate hydrolases"/>
    <property type="match status" value="1"/>
</dbReference>
<evidence type="ECO:0000256" key="2">
    <source>
        <dbReference type="ARBA" id="ARBA00022679"/>
    </source>
</evidence>
<feature type="domain" description="Sulfotransferase" evidence="4">
    <location>
        <begin position="3"/>
        <end position="248"/>
    </location>
</feature>
<protein>
    <submittedName>
        <fullName evidence="5">Sulfotransferase domain-containing protein</fullName>
    </submittedName>
</protein>
<feature type="region of interest" description="Disordered" evidence="3">
    <location>
        <begin position="271"/>
        <end position="292"/>
    </location>
</feature>
<dbReference type="Pfam" id="PF00685">
    <property type="entry name" value="Sulfotransfer_1"/>
    <property type="match status" value="1"/>
</dbReference>
<evidence type="ECO:0000259" key="4">
    <source>
        <dbReference type="Pfam" id="PF00685"/>
    </source>
</evidence>
<dbReference type="InterPro" id="IPR000863">
    <property type="entry name" value="Sulfotransferase_dom"/>
</dbReference>
<dbReference type="RefSeq" id="WP_141199324.1">
    <property type="nucleotide sequence ID" value="NZ_CP041186.1"/>
</dbReference>
<dbReference type="EMBL" id="CP041186">
    <property type="protein sequence ID" value="QDG52863.1"/>
    <property type="molecule type" value="Genomic_DNA"/>
</dbReference>
<evidence type="ECO:0000256" key="3">
    <source>
        <dbReference type="SAM" id="MobiDB-lite"/>
    </source>
</evidence>
<gene>
    <name evidence="5" type="ORF">FIV42_19575</name>
</gene>
<accession>A0A5B8Y812</accession>
<reference evidence="5 6" key="1">
    <citation type="submission" date="2019-06" db="EMBL/GenBank/DDBJ databases">
        <title>Persicimonas caeni gen. nov., sp. nov., a predatory bacterium isolated from solar saltern.</title>
        <authorList>
            <person name="Wang S."/>
        </authorList>
    </citation>
    <scope>NUCLEOTIDE SEQUENCE [LARGE SCALE GENOMIC DNA]</scope>
    <source>
        <strain evidence="5 6">YN101</strain>
    </source>
</reference>
<comment type="similarity">
    <text evidence="1">Belongs to the sulfotransferase 1 family.</text>
</comment>
<keyword evidence="2 5" id="KW-0808">Transferase</keyword>
<proteinExistence type="inferred from homology"/>
<keyword evidence="6" id="KW-1185">Reference proteome</keyword>
<name>A0A4Y6PX77_PERCE</name>
<sequence length="292" mass="34294">MKILQIGAPKSGNFWTWNILQNTLDKAGLPNESLVRSHAIHEVAKSWDLSHDEQANIDMLDIATLGCSWRISSVFRMPVEDVGAYVAQNNHVWTHSRWCERTDEVLSHFDRAVYVVRDPRDRLLSAARFAFTPYMQKYWPHDEEDPRSFIENRFDEHLDEWRWHVYDYLRHADEHDIHFVFYERLLHDFDNEFGRLIDYLGVDLGERERKDIKRSVAFESMRGEHPGHVKKGKAGKWHAMFDSRQKGRAVVLCGGLLDLLDYPRYRPLTEDRLPSMPENLSSTTVERTARAG</sequence>
<dbReference type="AlphaFoldDB" id="A0A4Y6PX77"/>
<dbReference type="InterPro" id="IPR027417">
    <property type="entry name" value="P-loop_NTPase"/>
</dbReference>
<evidence type="ECO:0000313" key="6">
    <source>
        <dbReference type="Proteomes" id="UP000315995"/>
    </source>
</evidence>
<accession>A0A4Y6PX77</accession>
<dbReference type="GO" id="GO:0008146">
    <property type="term" value="F:sulfotransferase activity"/>
    <property type="evidence" value="ECO:0007669"/>
    <property type="project" value="InterPro"/>
</dbReference>
<evidence type="ECO:0000313" key="5">
    <source>
        <dbReference type="EMBL" id="QDG52863.1"/>
    </source>
</evidence>
<evidence type="ECO:0000256" key="1">
    <source>
        <dbReference type="ARBA" id="ARBA00005771"/>
    </source>
</evidence>
<organism evidence="5 6">
    <name type="scientific">Persicimonas caeni</name>
    <dbReference type="NCBI Taxonomy" id="2292766"/>
    <lineage>
        <taxon>Bacteria</taxon>
        <taxon>Deltaproteobacteria</taxon>
        <taxon>Bradymonadales</taxon>
        <taxon>Bradymonadaceae</taxon>
        <taxon>Persicimonas</taxon>
    </lineage>
</organism>
<dbReference type="Proteomes" id="UP000315995">
    <property type="component" value="Chromosome"/>
</dbReference>
<dbReference type="SUPFAM" id="SSF52540">
    <property type="entry name" value="P-loop containing nucleoside triphosphate hydrolases"/>
    <property type="match status" value="1"/>
</dbReference>
<dbReference type="OrthoDB" id="9804504at2"/>